<evidence type="ECO:0000256" key="1">
    <source>
        <dbReference type="ARBA" id="ARBA00022723"/>
    </source>
</evidence>
<evidence type="ECO:0000259" key="6">
    <source>
        <dbReference type="PROSITE" id="PS50089"/>
    </source>
</evidence>
<dbReference type="PROSITE" id="PS00518">
    <property type="entry name" value="ZF_RING_1"/>
    <property type="match status" value="1"/>
</dbReference>
<protein>
    <submittedName>
        <fullName evidence="7">RING finger domain-containing protein</fullName>
    </submittedName>
</protein>
<keyword evidence="8" id="KW-1185">Reference proteome</keyword>
<feature type="region of interest" description="Disordered" evidence="5">
    <location>
        <begin position="300"/>
        <end position="328"/>
    </location>
</feature>
<comment type="caution">
    <text evidence="7">The sequence shown here is derived from an EMBL/GenBank/DDBJ whole genome shotgun (WGS) entry which is preliminary data.</text>
</comment>
<feature type="compositionally biased region" description="Acidic residues" evidence="5">
    <location>
        <begin position="315"/>
        <end position="325"/>
    </location>
</feature>
<dbReference type="AlphaFoldDB" id="A0A8H6W9V6"/>
<keyword evidence="1" id="KW-0479">Metal-binding</keyword>
<reference evidence="7" key="1">
    <citation type="submission" date="2020-05" db="EMBL/GenBank/DDBJ databases">
        <title>Mycena genomes resolve the evolution of fungal bioluminescence.</title>
        <authorList>
            <person name="Tsai I.J."/>
        </authorList>
    </citation>
    <scope>NUCLEOTIDE SEQUENCE</scope>
    <source>
        <strain evidence="7">110903Hualien_Pintung</strain>
    </source>
</reference>
<feature type="region of interest" description="Disordered" evidence="5">
    <location>
        <begin position="64"/>
        <end position="116"/>
    </location>
</feature>
<dbReference type="Gene3D" id="3.30.40.10">
    <property type="entry name" value="Zinc/RING finger domain, C3HC4 (zinc finger)"/>
    <property type="match status" value="1"/>
</dbReference>
<evidence type="ECO:0000256" key="3">
    <source>
        <dbReference type="ARBA" id="ARBA00022833"/>
    </source>
</evidence>
<evidence type="ECO:0000256" key="2">
    <source>
        <dbReference type="ARBA" id="ARBA00022771"/>
    </source>
</evidence>
<dbReference type="InterPro" id="IPR013083">
    <property type="entry name" value="Znf_RING/FYVE/PHD"/>
</dbReference>
<dbReference type="EMBL" id="JACAZE010000008">
    <property type="protein sequence ID" value="KAF7308476.1"/>
    <property type="molecule type" value="Genomic_DNA"/>
</dbReference>
<organism evidence="7 8">
    <name type="scientific">Mycena chlorophos</name>
    <name type="common">Agaric fungus</name>
    <name type="synonym">Agaricus chlorophos</name>
    <dbReference type="NCBI Taxonomy" id="658473"/>
    <lineage>
        <taxon>Eukaryota</taxon>
        <taxon>Fungi</taxon>
        <taxon>Dikarya</taxon>
        <taxon>Basidiomycota</taxon>
        <taxon>Agaricomycotina</taxon>
        <taxon>Agaricomycetes</taxon>
        <taxon>Agaricomycetidae</taxon>
        <taxon>Agaricales</taxon>
        <taxon>Marasmiineae</taxon>
        <taxon>Mycenaceae</taxon>
        <taxon>Mycena</taxon>
    </lineage>
</organism>
<accession>A0A8H6W9V6</accession>
<sequence length="425" mass="48016">MRGAWTQMEIFHEERNACPFSCCQRVIHAPRKHSECRPSHFGFPPPSGLRLREKVQMRKGHMMMGDNMELHERPQRRRSTRLTQQPAPPAPKQTRRRKAAVECSDNNTKPPRRSTRITPSELLRRESALEQREIEAGLRAAELDVRSSAILKREQEATSVLSQSALRQSQAVLSILEEHFTCPLCYEIMAHPYSLNPGSCGHSFCATCILRHFFSRLHKACGGWHESVDCPMCRALLVITPDRIPRLDITFPFVPNRTAAAACESLINQLAASSPVIPVIKREPSETVWPGETDMDAECHWGRRKGSGKTKEEQQEMELDSEPDGESALAGWREGGHLRLDWIRKEREGKHEMTNLLRCWTTMQPKDFIELKHKQRGGGVVRLVSRDLGSPSIHAFLPAPPSLNLPALPRLSRSRPAPLGLAATL</sequence>
<keyword evidence="2 4" id="KW-0863">Zinc-finger</keyword>
<proteinExistence type="predicted"/>
<dbReference type="Proteomes" id="UP000613580">
    <property type="component" value="Unassembled WGS sequence"/>
</dbReference>
<evidence type="ECO:0000256" key="5">
    <source>
        <dbReference type="SAM" id="MobiDB-lite"/>
    </source>
</evidence>
<name>A0A8H6W9V6_MYCCL</name>
<dbReference type="SMART" id="SM00184">
    <property type="entry name" value="RING"/>
    <property type="match status" value="1"/>
</dbReference>
<keyword evidence="3" id="KW-0862">Zinc</keyword>
<dbReference type="InterPro" id="IPR001841">
    <property type="entry name" value="Znf_RING"/>
</dbReference>
<gene>
    <name evidence="7" type="ORF">HMN09_00696600</name>
</gene>
<dbReference type="InterPro" id="IPR017907">
    <property type="entry name" value="Znf_RING_CS"/>
</dbReference>
<dbReference type="PROSITE" id="PS50089">
    <property type="entry name" value="ZF_RING_2"/>
    <property type="match status" value="1"/>
</dbReference>
<evidence type="ECO:0000313" key="7">
    <source>
        <dbReference type="EMBL" id="KAF7308476.1"/>
    </source>
</evidence>
<evidence type="ECO:0000256" key="4">
    <source>
        <dbReference type="PROSITE-ProRule" id="PRU00175"/>
    </source>
</evidence>
<dbReference type="OrthoDB" id="6105938at2759"/>
<dbReference type="SUPFAM" id="SSF57850">
    <property type="entry name" value="RING/U-box"/>
    <property type="match status" value="1"/>
</dbReference>
<feature type="domain" description="RING-type" evidence="6">
    <location>
        <begin position="182"/>
        <end position="234"/>
    </location>
</feature>
<evidence type="ECO:0000313" key="8">
    <source>
        <dbReference type="Proteomes" id="UP000613580"/>
    </source>
</evidence>
<dbReference type="GO" id="GO:0008270">
    <property type="term" value="F:zinc ion binding"/>
    <property type="evidence" value="ECO:0007669"/>
    <property type="project" value="UniProtKB-KW"/>
</dbReference>